<dbReference type="SUPFAM" id="SSF56112">
    <property type="entry name" value="Protein kinase-like (PK-like)"/>
    <property type="match status" value="1"/>
</dbReference>
<proteinExistence type="inferred from homology"/>
<dbReference type="InterPro" id="IPR008271">
    <property type="entry name" value="Ser/Thr_kinase_AS"/>
</dbReference>
<dbReference type="Gene3D" id="2.60.200.20">
    <property type="match status" value="1"/>
</dbReference>
<evidence type="ECO:0000256" key="5">
    <source>
        <dbReference type="SAM" id="MobiDB-lite"/>
    </source>
</evidence>
<evidence type="ECO:0000256" key="3">
    <source>
        <dbReference type="ARBA" id="ARBA00022840"/>
    </source>
</evidence>
<feature type="domain" description="Protein kinase" evidence="7">
    <location>
        <begin position="179"/>
        <end position="452"/>
    </location>
</feature>
<dbReference type="PANTHER" id="PTHR24347">
    <property type="entry name" value="SERINE/THREONINE-PROTEIN KINASE"/>
    <property type="match status" value="1"/>
</dbReference>
<dbReference type="SMART" id="SM00240">
    <property type="entry name" value="FHA"/>
    <property type="match status" value="1"/>
</dbReference>
<dbReference type="InterPro" id="IPR000719">
    <property type="entry name" value="Prot_kinase_dom"/>
</dbReference>
<name>A0A4Y7TW01_COPMI</name>
<dbReference type="GO" id="GO:0004672">
    <property type="term" value="F:protein kinase activity"/>
    <property type="evidence" value="ECO:0007669"/>
    <property type="project" value="InterPro"/>
</dbReference>
<dbReference type="CDD" id="cd05117">
    <property type="entry name" value="STKc_CAMK"/>
    <property type="match status" value="1"/>
</dbReference>
<evidence type="ECO:0000256" key="2">
    <source>
        <dbReference type="ARBA" id="ARBA00022741"/>
    </source>
</evidence>
<dbReference type="Pfam" id="PF00498">
    <property type="entry name" value="FHA"/>
    <property type="match status" value="1"/>
</dbReference>
<feature type="compositionally biased region" description="Gly residues" evidence="5">
    <location>
        <begin position="587"/>
        <end position="600"/>
    </location>
</feature>
<dbReference type="AlphaFoldDB" id="A0A4Y7TW01"/>
<keyword evidence="9" id="KW-1185">Reference proteome</keyword>
<evidence type="ECO:0000313" key="8">
    <source>
        <dbReference type="EMBL" id="TEB38161.1"/>
    </source>
</evidence>
<keyword evidence="8" id="KW-0418">Kinase</keyword>
<feature type="region of interest" description="Disordered" evidence="5">
    <location>
        <begin position="12"/>
        <end position="44"/>
    </location>
</feature>
<feature type="compositionally biased region" description="Low complexity" evidence="5">
    <location>
        <begin position="540"/>
        <end position="550"/>
    </location>
</feature>
<dbReference type="EMBL" id="QPFP01000003">
    <property type="protein sequence ID" value="TEB38161.1"/>
    <property type="molecule type" value="Genomic_DNA"/>
</dbReference>
<dbReference type="PROSITE" id="PS00108">
    <property type="entry name" value="PROTEIN_KINASE_ST"/>
    <property type="match status" value="1"/>
</dbReference>
<dbReference type="InterPro" id="IPR011009">
    <property type="entry name" value="Kinase-like_dom_sf"/>
</dbReference>
<keyword evidence="2 4" id="KW-0547">Nucleotide-binding</keyword>
<feature type="compositionally biased region" description="Low complexity" evidence="5">
    <location>
        <begin position="26"/>
        <end position="44"/>
    </location>
</feature>
<dbReference type="SMART" id="SM00220">
    <property type="entry name" value="S_TKc"/>
    <property type="match status" value="1"/>
</dbReference>
<evidence type="ECO:0000259" key="7">
    <source>
        <dbReference type="PROSITE" id="PS50011"/>
    </source>
</evidence>
<feature type="domain" description="FHA" evidence="6">
    <location>
        <begin position="76"/>
        <end position="129"/>
    </location>
</feature>
<feature type="binding site" evidence="4">
    <location>
        <position position="208"/>
    </location>
    <ligand>
        <name>ATP</name>
        <dbReference type="ChEBI" id="CHEBI:30616"/>
    </ligand>
</feature>
<dbReference type="SUPFAM" id="SSF49879">
    <property type="entry name" value="SMAD/FHA domain"/>
    <property type="match status" value="1"/>
</dbReference>
<evidence type="ECO:0000259" key="6">
    <source>
        <dbReference type="PROSITE" id="PS50006"/>
    </source>
</evidence>
<dbReference type="OrthoDB" id="10252171at2759"/>
<accession>A0A4Y7TW01</accession>
<dbReference type="PROSITE" id="PS50006">
    <property type="entry name" value="FHA_DOMAIN"/>
    <property type="match status" value="1"/>
</dbReference>
<dbReference type="Gene3D" id="1.10.510.10">
    <property type="entry name" value="Transferase(Phosphotransferase) domain 1"/>
    <property type="match status" value="1"/>
</dbReference>
<keyword evidence="3 4" id="KW-0067">ATP-binding</keyword>
<dbReference type="PROSITE" id="PS50011">
    <property type="entry name" value="PROTEIN_KINASE_DOM"/>
    <property type="match status" value="1"/>
</dbReference>
<evidence type="ECO:0000256" key="1">
    <source>
        <dbReference type="ARBA" id="ARBA00005575"/>
    </source>
</evidence>
<dbReference type="Pfam" id="PF00069">
    <property type="entry name" value="Pkinase"/>
    <property type="match status" value="1"/>
</dbReference>
<organism evidence="8 9">
    <name type="scientific">Coprinellus micaceus</name>
    <name type="common">Glistening ink-cap mushroom</name>
    <name type="synonym">Coprinus micaceus</name>
    <dbReference type="NCBI Taxonomy" id="71717"/>
    <lineage>
        <taxon>Eukaryota</taxon>
        <taxon>Fungi</taxon>
        <taxon>Dikarya</taxon>
        <taxon>Basidiomycota</taxon>
        <taxon>Agaricomycotina</taxon>
        <taxon>Agaricomycetes</taxon>
        <taxon>Agaricomycetidae</taxon>
        <taxon>Agaricales</taxon>
        <taxon>Agaricineae</taxon>
        <taxon>Psathyrellaceae</taxon>
        <taxon>Coprinellus</taxon>
    </lineage>
</organism>
<dbReference type="InterPro" id="IPR017441">
    <property type="entry name" value="Protein_kinase_ATP_BS"/>
</dbReference>
<evidence type="ECO:0000313" key="9">
    <source>
        <dbReference type="Proteomes" id="UP000298030"/>
    </source>
</evidence>
<keyword evidence="8" id="KW-0808">Transferase</keyword>
<gene>
    <name evidence="8" type="ORF">FA13DRAFT_1657086</name>
</gene>
<comment type="similarity">
    <text evidence="1">Belongs to the protein kinase superfamily. CAMK Ser/Thr protein kinase family. CHEK2 subfamily.</text>
</comment>
<evidence type="ECO:0000256" key="4">
    <source>
        <dbReference type="PROSITE-ProRule" id="PRU10141"/>
    </source>
</evidence>
<dbReference type="FunFam" id="1.10.510.10:FF:000571">
    <property type="entry name" value="Maternal embryonic leucine zipper kinase"/>
    <property type="match status" value="1"/>
</dbReference>
<feature type="compositionally biased region" description="Acidic residues" evidence="5">
    <location>
        <begin position="570"/>
        <end position="582"/>
    </location>
</feature>
<dbReference type="STRING" id="71717.A0A4Y7TW01"/>
<reference evidence="8 9" key="1">
    <citation type="journal article" date="2019" name="Nat. Ecol. Evol.">
        <title>Megaphylogeny resolves global patterns of mushroom evolution.</title>
        <authorList>
            <person name="Varga T."/>
            <person name="Krizsan K."/>
            <person name="Foldi C."/>
            <person name="Dima B."/>
            <person name="Sanchez-Garcia M."/>
            <person name="Sanchez-Ramirez S."/>
            <person name="Szollosi G.J."/>
            <person name="Szarkandi J.G."/>
            <person name="Papp V."/>
            <person name="Albert L."/>
            <person name="Andreopoulos W."/>
            <person name="Angelini C."/>
            <person name="Antonin V."/>
            <person name="Barry K.W."/>
            <person name="Bougher N.L."/>
            <person name="Buchanan P."/>
            <person name="Buyck B."/>
            <person name="Bense V."/>
            <person name="Catcheside P."/>
            <person name="Chovatia M."/>
            <person name="Cooper J."/>
            <person name="Damon W."/>
            <person name="Desjardin D."/>
            <person name="Finy P."/>
            <person name="Geml J."/>
            <person name="Haridas S."/>
            <person name="Hughes K."/>
            <person name="Justo A."/>
            <person name="Karasinski D."/>
            <person name="Kautmanova I."/>
            <person name="Kiss B."/>
            <person name="Kocsube S."/>
            <person name="Kotiranta H."/>
            <person name="LaButti K.M."/>
            <person name="Lechner B.E."/>
            <person name="Liimatainen K."/>
            <person name="Lipzen A."/>
            <person name="Lukacs Z."/>
            <person name="Mihaltcheva S."/>
            <person name="Morgado L.N."/>
            <person name="Niskanen T."/>
            <person name="Noordeloos M.E."/>
            <person name="Ohm R.A."/>
            <person name="Ortiz-Santana B."/>
            <person name="Ovrebo C."/>
            <person name="Racz N."/>
            <person name="Riley R."/>
            <person name="Savchenko A."/>
            <person name="Shiryaev A."/>
            <person name="Soop K."/>
            <person name="Spirin V."/>
            <person name="Szebenyi C."/>
            <person name="Tomsovsky M."/>
            <person name="Tulloss R.E."/>
            <person name="Uehling J."/>
            <person name="Grigoriev I.V."/>
            <person name="Vagvolgyi C."/>
            <person name="Papp T."/>
            <person name="Martin F.M."/>
            <person name="Miettinen O."/>
            <person name="Hibbett D.S."/>
            <person name="Nagy L.G."/>
        </authorList>
    </citation>
    <scope>NUCLEOTIDE SEQUENCE [LARGE SCALE GENOMIC DNA]</scope>
    <source>
        <strain evidence="8 9">FP101781</strain>
    </source>
</reference>
<dbReference type="GO" id="GO:0005524">
    <property type="term" value="F:ATP binding"/>
    <property type="evidence" value="ECO:0007669"/>
    <property type="project" value="UniProtKB-UniRule"/>
</dbReference>
<dbReference type="Proteomes" id="UP000298030">
    <property type="component" value="Unassembled WGS sequence"/>
</dbReference>
<dbReference type="PROSITE" id="PS00107">
    <property type="entry name" value="PROTEIN_KINASE_ATP"/>
    <property type="match status" value="1"/>
</dbReference>
<protein>
    <submittedName>
        <fullName evidence="8">Pkinase-domain-containing protein</fullName>
    </submittedName>
</protein>
<feature type="region of interest" description="Disordered" evidence="5">
    <location>
        <begin position="533"/>
        <end position="613"/>
    </location>
</feature>
<dbReference type="InterPro" id="IPR000253">
    <property type="entry name" value="FHA_dom"/>
</dbReference>
<dbReference type="InterPro" id="IPR008984">
    <property type="entry name" value="SMAD_FHA_dom_sf"/>
</dbReference>
<feature type="compositionally biased region" description="Basic residues" evidence="5">
    <location>
        <begin position="603"/>
        <end position="613"/>
    </location>
</feature>
<sequence length="613" mass="67626">MMSTDYGGAYFGNSNMDYDGDDDDSPQTQQTQESSQSSPPLSESQSYAANASFWGYLQPNNDALARLDFFKVRPSYTIGRHPSNTIVLPGFKVSNKHCEIEWDGVEHNGGTVVVRDFSSNGTFINGRKIGRGQTSIMRDGNELAFGSPAPQPGTPLEDYRFVYRHMAAGPPTKGFYAFYDLGPELGKGSFATVYKAINHSTGIWYAVKMIKDKSKRGTQDAGGGAGTPLKNTSIAREIEIMEALKHPNICGLFEVFMEEDSPDINLVMEFVDGGDLLEYILSRNGLSEEQARHITYQICNALSYVHGLGITHRDLKPENILLTKDDPPVVKIADFGLAKIVDSMTMLRTMCGTPSYLAPEVVKQEHHEGYTSLVDSWSVGVIVFSMLTNSSPFIEDEGQQNLRIRIIERVIDWETLTSRAISEDAVKFVRRLMDEDPSQRMSLTDALYHPWLASYVPEHPIPSADAAFSQNSSQNSSQGSGATRYLDQLGFHSVPEVRPLQRRSDIMNQAAEGSRAVPQPPPEMIAHAYALDEEEEELSQRLSQSQGQNQVSTYQAPTRGKRVRANLTPLDEDSEDEEEDSFDSSTSGGGGSRGASGGGQATRSKRPRLRAEV</sequence>
<comment type="caution">
    <text evidence="8">The sequence shown here is derived from an EMBL/GenBank/DDBJ whole genome shotgun (WGS) entry which is preliminary data.</text>
</comment>